<dbReference type="Proteomes" id="UP001215280">
    <property type="component" value="Unassembled WGS sequence"/>
</dbReference>
<gene>
    <name evidence="2" type="ORF">DFH07DRAFT_782495</name>
</gene>
<feature type="compositionally biased region" description="Basic and acidic residues" evidence="1">
    <location>
        <begin position="169"/>
        <end position="183"/>
    </location>
</feature>
<feature type="region of interest" description="Disordered" evidence="1">
    <location>
        <begin position="54"/>
        <end position="74"/>
    </location>
</feature>
<dbReference type="AlphaFoldDB" id="A0AAD7HU76"/>
<feature type="region of interest" description="Disordered" evidence="1">
    <location>
        <begin position="489"/>
        <end position="559"/>
    </location>
</feature>
<comment type="caution">
    <text evidence="2">The sequence shown here is derived from an EMBL/GenBank/DDBJ whole genome shotgun (WGS) entry which is preliminary data.</text>
</comment>
<organism evidence="2 3">
    <name type="scientific">Mycena maculata</name>
    <dbReference type="NCBI Taxonomy" id="230809"/>
    <lineage>
        <taxon>Eukaryota</taxon>
        <taxon>Fungi</taxon>
        <taxon>Dikarya</taxon>
        <taxon>Basidiomycota</taxon>
        <taxon>Agaricomycotina</taxon>
        <taxon>Agaricomycetes</taxon>
        <taxon>Agaricomycetidae</taxon>
        <taxon>Agaricales</taxon>
        <taxon>Marasmiineae</taxon>
        <taxon>Mycenaceae</taxon>
        <taxon>Mycena</taxon>
    </lineage>
</organism>
<protein>
    <submittedName>
        <fullName evidence="2">Uncharacterized protein</fullName>
    </submittedName>
</protein>
<feature type="region of interest" description="Disordered" evidence="1">
    <location>
        <begin position="157"/>
        <end position="183"/>
    </location>
</feature>
<feature type="region of interest" description="Disordered" evidence="1">
    <location>
        <begin position="218"/>
        <end position="256"/>
    </location>
</feature>
<keyword evidence="3" id="KW-1185">Reference proteome</keyword>
<feature type="region of interest" description="Disordered" evidence="1">
    <location>
        <begin position="419"/>
        <end position="473"/>
    </location>
</feature>
<feature type="compositionally biased region" description="Basic and acidic residues" evidence="1">
    <location>
        <begin position="223"/>
        <end position="252"/>
    </location>
</feature>
<dbReference type="EMBL" id="JARJLG010000212">
    <property type="protein sequence ID" value="KAJ7727447.1"/>
    <property type="molecule type" value="Genomic_DNA"/>
</dbReference>
<evidence type="ECO:0000313" key="2">
    <source>
        <dbReference type="EMBL" id="KAJ7727447.1"/>
    </source>
</evidence>
<feature type="region of interest" description="Disordered" evidence="1">
    <location>
        <begin position="601"/>
        <end position="676"/>
    </location>
</feature>
<name>A0AAD7HU76_9AGAR</name>
<evidence type="ECO:0000256" key="1">
    <source>
        <dbReference type="SAM" id="MobiDB-lite"/>
    </source>
</evidence>
<reference evidence="2" key="1">
    <citation type="submission" date="2023-03" db="EMBL/GenBank/DDBJ databases">
        <title>Massive genome expansion in bonnet fungi (Mycena s.s.) driven by repeated elements and novel gene families across ecological guilds.</title>
        <authorList>
            <consortium name="Lawrence Berkeley National Laboratory"/>
            <person name="Harder C.B."/>
            <person name="Miyauchi S."/>
            <person name="Viragh M."/>
            <person name="Kuo A."/>
            <person name="Thoen E."/>
            <person name="Andreopoulos B."/>
            <person name="Lu D."/>
            <person name="Skrede I."/>
            <person name="Drula E."/>
            <person name="Henrissat B."/>
            <person name="Morin E."/>
            <person name="Kohler A."/>
            <person name="Barry K."/>
            <person name="LaButti K."/>
            <person name="Morin E."/>
            <person name="Salamov A."/>
            <person name="Lipzen A."/>
            <person name="Mereny Z."/>
            <person name="Hegedus B."/>
            <person name="Baldrian P."/>
            <person name="Stursova M."/>
            <person name="Weitz H."/>
            <person name="Taylor A."/>
            <person name="Grigoriev I.V."/>
            <person name="Nagy L.G."/>
            <person name="Martin F."/>
            <person name="Kauserud H."/>
        </authorList>
    </citation>
    <scope>NUCLEOTIDE SEQUENCE</scope>
    <source>
        <strain evidence="2">CBHHK188m</strain>
    </source>
</reference>
<feature type="compositionally biased region" description="Polar residues" evidence="1">
    <location>
        <begin position="542"/>
        <end position="559"/>
    </location>
</feature>
<proteinExistence type="predicted"/>
<evidence type="ECO:0000313" key="3">
    <source>
        <dbReference type="Proteomes" id="UP001215280"/>
    </source>
</evidence>
<feature type="compositionally biased region" description="Low complexity" evidence="1">
    <location>
        <begin position="601"/>
        <end position="650"/>
    </location>
</feature>
<feature type="compositionally biased region" description="Basic residues" evidence="1">
    <location>
        <begin position="437"/>
        <end position="453"/>
    </location>
</feature>
<accession>A0AAD7HU76</accession>
<sequence length="676" mass="73415">MYAWGKGPDVTVTRLIQWDGGDGGNKLSCMELDFKATRWILRHTESAAFERAGTLPGTMAGSGDDGRKRARTNSTAPGKEWLMRNRWALEQSSARIYGSGNGGLIWIWIWDDGGHDHRRLTWITTGYWYRLATVLRHWSQAAAAQWICHQHILGRSRGGTNEKGRRHGHEATVKGESNEPNDAIKARHPQLTVINILWLLYIISDVLASYPVGRLSTKATDAAARKETSAGFRPKDGADKGSGKEKSQKKQDSTGPCMVKVSSFQVIVSGLDSEGDPQNEQCPSPKDVERMLKYGLAVLKMSDGQPLEFAKEWKQKRIDKWFRELAPVVFEFLDIRYPESTPPALHWKLLGKAQRTVFTMNCPDITGAELDEAKGLAGRKSQEHTVRIGMLTESLSLATKHKIPASLYKDFEHAIERLKAGEDLPSESEEESDPRPSKGKGKTKAKQPVRGKSLKAEDSNDSDSDGGLSLKNTDYGSDIEEYFPSHLSGLSRKHSASPSFEPFGSEGGSKRSRRDSASSHRSVTSSNEETTRDSPSPHLRPATSSFQYDPSATSFGSASATIPYSTWTPTWVNPLISSSSVSGPPVVTASTTFGTSMTGTALASTSTSTPAQVGTGSATSPPTASGSSTSALPPVASGSSLLQSHRSSAGATLKKWVPPPPRAGLNVPQPSHNIWS</sequence>